<dbReference type="Gene3D" id="3.40.50.2300">
    <property type="match status" value="2"/>
</dbReference>
<dbReference type="PROSITE" id="PS51257">
    <property type="entry name" value="PROKAR_LIPOPROTEIN"/>
    <property type="match status" value="1"/>
</dbReference>
<dbReference type="InterPro" id="IPR028082">
    <property type="entry name" value="Peripla_BP_I"/>
</dbReference>
<dbReference type="PANTHER" id="PTHR47235:SF1">
    <property type="entry name" value="BLR6548 PROTEIN"/>
    <property type="match status" value="1"/>
</dbReference>
<evidence type="ECO:0000256" key="3">
    <source>
        <dbReference type="SAM" id="MobiDB-lite"/>
    </source>
</evidence>
<feature type="chain" id="PRO_5038392053" evidence="4">
    <location>
        <begin position="18"/>
        <end position="435"/>
    </location>
</feature>
<reference evidence="6 7" key="1">
    <citation type="submission" date="2019-06" db="EMBL/GenBank/DDBJ databases">
        <title>Sequencing the genomes of 1000 actinobacteria strains.</title>
        <authorList>
            <person name="Klenk H.-P."/>
        </authorList>
    </citation>
    <scope>NUCLEOTIDE SEQUENCE [LARGE SCALE GENOMIC DNA]</scope>
    <source>
        <strain evidence="6 7">DSM 102200</strain>
    </source>
</reference>
<dbReference type="OrthoDB" id="26870at2"/>
<dbReference type="EMBL" id="VFOZ01000001">
    <property type="protein sequence ID" value="TQL99213.1"/>
    <property type="molecule type" value="Genomic_DNA"/>
</dbReference>
<dbReference type="RefSeq" id="WP_141957839.1">
    <property type="nucleotide sequence ID" value="NZ_VFOZ01000001.1"/>
</dbReference>
<dbReference type="SUPFAM" id="SSF53822">
    <property type="entry name" value="Periplasmic binding protein-like I"/>
    <property type="match status" value="1"/>
</dbReference>
<feature type="region of interest" description="Disordered" evidence="3">
    <location>
        <begin position="412"/>
        <end position="435"/>
    </location>
</feature>
<feature type="signal peptide" evidence="4">
    <location>
        <begin position="1"/>
        <end position="17"/>
    </location>
</feature>
<evidence type="ECO:0000313" key="7">
    <source>
        <dbReference type="Proteomes" id="UP000316096"/>
    </source>
</evidence>
<dbReference type="Proteomes" id="UP000316096">
    <property type="component" value="Unassembled WGS sequence"/>
</dbReference>
<accession>A0A543CQ34</accession>
<dbReference type="AlphaFoldDB" id="A0A543CQ34"/>
<evidence type="ECO:0000256" key="2">
    <source>
        <dbReference type="ARBA" id="ARBA00022729"/>
    </source>
</evidence>
<evidence type="ECO:0000256" key="1">
    <source>
        <dbReference type="ARBA" id="ARBA00010062"/>
    </source>
</evidence>
<protein>
    <submittedName>
        <fullName evidence="6">ABC-type branched-subunit amino acid transport system substrate-binding protein</fullName>
    </submittedName>
</protein>
<name>A0A543CQ34_9ACTN</name>
<organism evidence="6 7">
    <name type="scientific">Actinoallomurus bryophytorum</name>
    <dbReference type="NCBI Taxonomy" id="1490222"/>
    <lineage>
        <taxon>Bacteria</taxon>
        <taxon>Bacillati</taxon>
        <taxon>Actinomycetota</taxon>
        <taxon>Actinomycetes</taxon>
        <taxon>Streptosporangiales</taxon>
        <taxon>Thermomonosporaceae</taxon>
        <taxon>Actinoallomurus</taxon>
    </lineage>
</organism>
<evidence type="ECO:0000313" key="6">
    <source>
        <dbReference type="EMBL" id="TQL99213.1"/>
    </source>
</evidence>
<sequence>MIKRMIAGLAAMTLVVAGCGSGGNDTGGDKNKASAPGITATTVTIGSHQPLTGPAAPGYSEISPASKAYFDYVNANGGINGRKIVYKYVDDVYNPTTTVDVVHRLVLQDKVFAIFNGLGTPTHTKVVDYLNAQRVPDLFVASGCGCWDQAAKHPYTFGWQTDYIREGKILGQYIKQNFAGKKVAYFYQNDDFGQDGVKGLDMYIPKDQVVKRESYQPTNTDVSPQAQAIASSKADVVVLFSIPAFTALFRLASLKLGFKPQLAVSNVGSDPTTLSGLLESFAKKGGAKVEGNPLIQGIITDSYASPAGDTANSWTQLFKKIHATYIPKLPFDGNVTYGMSAAYTFVQALKAAGRNPTRKSLVDAVEKGGFTGAGLVPFAFSKDSHAGYAGAQIGKISGNTIVLSGTPLTTDDGTGAIQPYTTPQPQAPANGIPAG</sequence>
<proteinExistence type="inferred from homology"/>
<dbReference type="InterPro" id="IPR028081">
    <property type="entry name" value="Leu-bd"/>
</dbReference>
<dbReference type="PANTHER" id="PTHR47235">
    <property type="entry name" value="BLR6548 PROTEIN"/>
    <property type="match status" value="1"/>
</dbReference>
<keyword evidence="2 4" id="KW-0732">Signal</keyword>
<comment type="similarity">
    <text evidence="1">Belongs to the leucine-binding protein family.</text>
</comment>
<gene>
    <name evidence="6" type="ORF">FB559_4870</name>
</gene>
<feature type="domain" description="Leucine-binding protein" evidence="5">
    <location>
        <begin position="42"/>
        <end position="396"/>
    </location>
</feature>
<feature type="compositionally biased region" description="Low complexity" evidence="3">
    <location>
        <begin position="418"/>
        <end position="429"/>
    </location>
</feature>
<dbReference type="Pfam" id="PF13458">
    <property type="entry name" value="Peripla_BP_6"/>
    <property type="match status" value="1"/>
</dbReference>
<evidence type="ECO:0000259" key="5">
    <source>
        <dbReference type="Pfam" id="PF13458"/>
    </source>
</evidence>
<keyword evidence="7" id="KW-1185">Reference proteome</keyword>
<evidence type="ECO:0000256" key="4">
    <source>
        <dbReference type="SAM" id="SignalP"/>
    </source>
</evidence>
<comment type="caution">
    <text evidence="6">The sequence shown here is derived from an EMBL/GenBank/DDBJ whole genome shotgun (WGS) entry which is preliminary data.</text>
</comment>
<dbReference type="CDD" id="cd06343">
    <property type="entry name" value="PBP1_ABC_ligand_binding-like"/>
    <property type="match status" value="1"/>
</dbReference>